<dbReference type="Gene3D" id="3.10.50.40">
    <property type="match status" value="1"/>
</dbReference>
<dbReference type="Proteomes" id="UP000316688">
    <property type="component" value="Unassembled WGS sequence"/>
</dbReference>
<gene>
    <name evidence="8" type="ORF">FPL11_04855</name>
</gene>
<proteinExistence type="inferred from homology"/>
<dbReference type="SUPFAM" id="SSF54534">
    <property type="entry name" value="FKBP-like"/>
    <property type="match status" value="1"/>
</dbReference>
<keyword evidence="9" id="KW-1185">Reference proteome</keyword>
<accession>A0A557RJR9</accession>
<dbReference type="EMBL" id="VMKP01000002">
    <property type="protein sequence ID" value="TVO65414.1"/>
    <property type="molecule type" value="Genomic_DNA"/>
</dbReference>
<keyword evidence="4 5" id="KW-0697">Rotamase</keyword>
<dbReference type="Pfam" id="PF00639">
    <property type="entry name" value="Rotamase"/>
    <property type="match status" value="1"/>
</dbReference>
<sequence>MSTTMSFSPLTALRLTLPALALGAGMGMAQAQESADGADSAEVEVLAEINGETITARELDQLVSQQTQGQSEIPPPQRRQFLEEIINLMLLAQAGDAAGIDENPDVAAQLNNDRRRTLAQGFVRQLTETEPVAESVLRDRYDEIYGGEAPREYKARHILVSDGEQAAALIDRLDSGEAFVELAGQYSEDGTSRDGGDLGWFAPGDMVEPFSAAVAELEPGEVTDEPVETRFGFHVIRLDDTRETDAPAFSDVAGQLRMSIVNERIQAELGSLREEADIDYEAAWAQPDNG</sequence>
<feature type="signal peptide" evidence="6">
    <location>
        <begin position="1"/>
        <end position="31"/>
    </location>
</feature>
<dbReference type="PANTHER" id="PTHR47245">
    <property type="entry name" value="PEPTIDYLPROLYL ISOMERASE"/>
    <property type="match status" value="1"/>
</dbReference>
<dbReference type="SUPFAM" id="SSF109998">
    <property type="entry name" value="Triger factor/SurA peptide-binding domain-like"/>
    <property type="match status" value="1"/>
</dbReference>
<evidence type="ECO:0000256" key="1">
    <source>
        <dbReference type="ARBA" id="ARBA00000971"/>
    </source>
</evidence>
<evidence type="ECO:0000259" key="7">
    <source>
        <dbReference type="PROSITE" id="PS50198"/>
    </source>
</evidence>
<dbReference type="InterPro" id="IPR050245">
    <property type="entry name" value="PrsA_foldase"/>
</dbReference>
<comment type="similarity">
    <text evidence="2">Belongs to the PpiC/parvulin rotamase family.</text>
</comment>
<protein>
    <recommendedName>
        <fullName evidence="3">peptidylprolyl isomerase</fullName>
        <ecNumber evidence="3">5.2.1.8</ecNumber>
    </recommendedName>
</protein>
<dbReference type="InterPro" id="IPR000297">
    <property type="entry name" value="PPIase_PpiC"/>
</dbReference>
<dbReference type="GO" id="GO:0003755">
    <property type="term" value="F:peptidyl-prolyl cis-trans isomerase activity"/>
    <property type="evidence" value="ECO:0007669"/>
    <property type="project" value="UniProtKB-KW"/>
</dbReference>
<feature type="domain" description="PpiC" evidence="7">
    <location>
        <begin position="150"/>
        <end position="240"/>
    </location>
</feature>
<comment type="catalytic activity">
    <reaction evidence="1">
        <text>[protein]-peptidylproline (omega=180) = [protein]-peptidylproline (omega=0)</text>
        <dbReference type="Rhea" id="RHEA:16237"/>
        <dbReference type="Rhea" id="RHEA-COMP:10747"/>
        <dbReference type="Rhea" id="RHEA-COMP:10748"/>
        <dbReference type="ChEBI" id="CHEBI:83833"/>
        <dbReference type="ChEBI" id="CHEBI:83834"/>
        <dbReference type="EC" id="5.2.1.8"/>
    </reaction>
</comment>
<evidence type="ECO:0000256" key="6">
    <source>
        <dbReference type="SAM" id="SignalP"/>
    </source>
</evidence>
<evidence type="ECO:0000313" key="8">
    <source>
        <dbReference type="EMBL" id="TVO65414.1"/>
    </source>
</evidence>
<dbReference type="InterPro" id="IPR046357">
    <property type="entry name" value="PPIase_dom_sf"/>
</dbReference>
<dbReference type="EC" id="5.2.1.8" evidence="3"/>
<dbReference type="AlphaFoldDB" id="A0A557RJR9"/>
<name>A0A557RJR9_9GAMM</name>
<reference evidence="8 9" key="1">
    <citation type="submission" date="2019-07" db="EMBL/GenBank/DDBJ databases">
        <title>Reclasification of Spiribacter aquaticus.</title>
        <authorList>
            <person name="Leon M.J."/>
            <person name="Sanchez-Porro C."/>
            <person name="Ventosa A."/>
        </authorList>
    </citation>
    <scope>NUCLEOTIDE SEQUENCE [LARGE SCALE GENOMIC DNA]</scope>
    <source>
        <strain evidence="8 9">SP30</strain>
    </source>
</reference>
<keyword evidence="6" id="KW-0732">Signal</keyword>
<dbReference type="Gene3D" id="1.10.8.1040">
    <property type="match status" value="1"/>
</dbReference>
<evidence type="ECO:0000256" key="3">
    <source>
        <dbReference type="ARBA" id="ARBA00013194"/>
    </source>
</evidence>
<feature type="chain" id="PRO_5021793962" description="peptidylprolyl isomerase" evidence="6">
    <location>
        <begin position="32"/>
        <end position="290"/>
    </location>
</feature>
<dbReference type="PANTHER" id="PTHR47245:SF2">
    <property type="entry name" value="PEPTIDYL-PROLYL CIS-TRANS ISOMERASE HP_0175-RELATED"/>
    <property type="match status" value="1"/>
</dbReference>
<evidence type="ECO:0000313" key="9">
    <source>
        <dbReference type="Proteomes" id="UP000316688"/>
    </source>
</evidence>
<comment type="caution">
    <text evidence="8">The sequence shown here is derived from an EMBL/GenBank/DDBJ whole genome shotgun (WGS) entry which is preliminary data.</text>
</comment>
<organism evidence="8 9">
    <name type="scientific">Spiribacter aquaticus</name>
    <dbReference type="NCBI Taxonomy" id="1935996"/>
    <lineage>
        <taxon>Bacteria</taxon>
        <taxon>Pseudomonadati</taxon>
        <taxon>Pseudomonadota</taxon>
        <taxon>Gammaproteobacteria</taxon>
        <taxon>Chromatiales</taxon>
        <taxon>Ectothiorhodospiraceae</taxon>
        <taxon>Spiribacter</taxon>
    </lineage>
</organism>
<keyword evidence="5 8" id="KW-0413">Isomerase</keyword>
<dbReference type="PROSITE" id="PS50198">
    <property type="entry name" value="PPIC_PPIASE_2"/>
    <property type="match status" value="1"/>
</dbReference>
<evidence type="ECO:0000256" key="2">
    <source>
        <dbReference type="ARBA" id="ARBA00007656"/>
    </source>
</evidence>
<dbReference type="InterPro" id="IPR027304">
    <property type="entry name" value="Trigger_fact/SurA_dom_sf"/>
</dbReference>
<evidence type="ECO:0000256" key="5">
    <source>
        <dbReference type="PROSITE-ProRule" id="PRU00278"/>
    </source>
</evidence>
<evidence type="ECO:0000256" key="4">
    <source>
        <dbReference type="ARBA" id="ARBA00023110"/>
    </source>
</evidence>